<organism evidence="1 2">
    <name type="scientific">Elysia marginata</name>
    <dbReference type="NCBI Taxonomy" id="1093978"/>
    <lineage>
        <taxon>Eukaryota</taxon>
        <taxon>Metazoa</taxon>
        <taxon>Spiralia</taxon>
        <taxon>Lophotrochozoa</taxon>
        <taxon>Mollusca</taxon>
        <taxon>Gastropoda</taxon>
        <taxon>Heterobranchia</taxon>
        <taxon>Euthyneura</taxon>
        <taxon>Panpulmonata</taxon>
        <taxon>Sacoglossa</taxon>
        <taxon>Placobranchoidea</taxon>
        <taxon>Plakobranchidae</taxon>
        <taxon>Elysia</taxon>
    </lineage>
</organism>
<feature type="non-terminal residue" evidence="1">
    <location>
        <position position="54"/>
    </location>
</feature>
<name>A0AAV4IP59_9GAST</name>
<dbReference type="AlphaFoldDB" id="A0AAV4IP59"/>
<dbReference type="GO" id="GO:0016746">
    <property type="term" value="F:acyltransferase activity"/>
    <property type="evidence" value="ECO:0007669"/>
    <property type="project" value="InterPro"/>
</dbReference>
<gene>
    <name evidence="1" type="ORF">ElyMa_006648700</name>
</gene>
<evidence type="ECO:0000313" key="2">
    <source>
        <dbReference type="Proteomes" id="UP000762676"/>
    </source>
</evidence>
<evidence type="ECO:0000313" key="1">
    <source>
        <dbReference type="EMBL" id="GFS10527.1"/>
    </source>
</evidence>
<dbReference type="EMBL" id="BMAT01013337">
    <property type="protein sequence ID" value="GFS10527.1"/>
    <property type="molecule type" value="Genomic_DNA"/>
</dbReference>
<protein>
    <submittedName>
        <fullName evidence="1">Non-specific lipid-transfer protein</fullName>
    </submittedName>
</protein>
<sequence length="54" mass="6479">MEKYGSKPEHFAKIAWKNHKHSVNNPYSQFQDEYTLEQIQNSPMIHYPLTKLQC</sequence>
<reference evidence="1 2" key="1">
    <citation type="journal article" date="2021" name="Elife">
        <title>Chloroplast acquisition without the gene transfer in kleptoplastic sea slugs, Plakobranchus ocellatus.</title>
        <authorList>
            <person name="Maeda T."/>
            <person name="Takahashi S."/>
            <person name="Yoshida T."/>
            <person name="Shimamura S."/>
            <person name="Takaki Y."/>
            <person name="Nagai Y."/>
            <person name="Toyoda A."/>
            <person name="Suzuki Y."/>
            <person name="Arimoto A."/>
            <person name="Ishii H."/>
            <person name="Satoh N."/>
            <person name="Nishiyama T."/>
            <person name="Hasebe M."/>
            <person name="Maruyama T."/>
            <person name="Minagawa J."/>
            <person name="Obokata J."/>
            <person name="Shigenobu S."/>
        </authorList>
    </citation>
    <scope>NUCLEOTIDE SEQUENCE [LARGE SCALE GENOMIC DNA]</scope>
</reference>
<dbReference type="PANTHER" id="PTHR42870:SF1">
    <property type="entry name" value="NON-SPECIFIC LIPID-TRANSFER PROTEIN-LIKE 2"/>
    <property type="match status" value="1"/>
</dbReference>
<proteinExistence type="predicted"/>
<comment type="caution">
    <text evidence="1">The sequence shown here is derived from an EMBL/GenBank/DDBJ whole genome shotgun (WGS) entry which is preliminary data.</text>
</comment>
<dbReference type="InterPro" id="IPR016039">
    <property type="entry name" value="Thiolase-like"/>
</dbReference>
<dbReference type="SUPFAM" id="SSF53901">
    <property type="entry name" value="Thiolase-like"/>
    <property type="match status" value="1"/>
</dbReference>
<accession>A0AAV4IP59</accession>
<dbReference type="Gene3D" id="3.40.47.10">
    <property type="match status" value="1"/>
</dbReference>
<dbReference type="Proteomes" id="UP000762676">
    <property type="component" value="Unassembled WGS sequence"/>
</dbReference>
<dbReference type="PANTHER" id="PTHR42870">
    <property type="entry name" value="ACETYL-COA C-ACETYLTRANSFERASE"/>
    <property type="match status" value="1"/>
</dbReference>
<keyword evidence="2" id="KW-1185">Reference proteome</keyword>